<dbReference type="AlphaFoldDB" id="A0AAV3RQK4"/>
<evidence type="ECO:0000313" key="2">
    <source>
        <dbReference type="Proteomes" id="UP001454036"/>
    </source>
</evidence>
<gene>
    <name evidence="1" type="ORF">LIER_31325</name>
</gene>
<name>A0AAV3RQK4_LITER</name>
<evidence type="ECO:0000313" key="1">
    <source>
        <dbReference type="EMBL" id="GAA0184011.1"/>
    </source>
</evidence>
<reference evidence="1 2" key="1">
    <citation type="submission" date="2024-01" db="EMBL/GenBank/DDBJ databases">
        <title>The complete chloroplast genome sequence of Lithospermum erythrorhizon: insights into the phylogenetic relationship among Boraginaceae species and the maternal lineages of purple gromwells.</title>
        <authorList>
            <person name="Okada T."/>
            <person name="Watanabe K."/>
        </authorList>
    </citation>
    <scope>NUCLEOTIDE SEQUENCE [LARGE SCALE GENOMIC DNA]</scope>
</reference>
<protein>
    <submittedName>
        <fullName evidence="1">Uncharacterized protein</fullName>
    </submittedName>
</protein>
<accession>A0AAV3RQK4</accession>
<organism evidence="1 2">
    <name type="scientific">Lithospermum erythrorhizon</name>
    <name type="common">Purple gromwell</name>
    <name type="synonym">Lithospermum officinale var. erythrorhizon</name>
    <dbReference type="NCBI Taxonomy" id="34254"/>
    <lineage>
        <taxon>Eukaryota</taxon>
        <taxon>Viridiplantae</taxon>
        <taxon>Streptophyta</taxon>
        <taxon>Embryophyta</taxon>
        <taxon>Tracheophyta</taxon>
        <taxon>Spermatophyta</taxon>
        <taxon>Magnoliopsida</taxon>
        <taxon>eudicotyledons</taxon>
        <taxon>Gunneridae</taxon>
        <taxon>Pentapetalae</taxon>
        <taxon>asterids</taxon>
        <taxon>lamiids</taxon>
        <taxon>Boraginales</taxon>
        <taxon>Boraginaceae</taxon>
        <taxon>Boraginoideae</taxon>
        <taxon>Lithospermeae</taxon>
        <taxon>Lithospermum</taxon>
    </lineage>
</organism>
<proteinExistence type="predicted"/>
<dbReference type="EMBL" id="BAABME010011598">
    <property type="protein sequence ID" value="GAA0184011.1"/>
    <property type="molecule type" value="Genomic_DNA"/>
</dbReference>
<keyword evidence="2" id="KW-1185">Reference proteome</keyword>
<dbReference type="Proteomes" id="UP001454036">
    <property type="component" value="Unassembled WGS sequence"/>
</dbReference>
<sequence>MGSKGYDVLVKAAYNPEEDKTMGQLPPEVTSPNQEGEQLLHIGGRRNICQGSEGRKMRVSLSKIGSNPNAHKENPKGISLSKSLKAEFMNKVIPQRRRSLEEIIDLGMYRYIYEETL</sequence>
<comment type="caution">
    <text evidence="1">The sequence shown here is derived from an EMBL/GenBank/DDBJ whole genome shotgun (WGS) entry which is preliminary data.</text>
</comment>